<dbReference type="FunFam" id="3.30.565.10:FF:000006">
    <property type="entry name" value="Sensor histidine kinase WalK"/>
    <property type="match status" value="1"/>
</dbReference>
<dbReference type="PRINTS" id="PR00344">
    <property type="entry name" value="BCTRLSENSOR"/>
</dbReference>
<evidence type="ECO:0000259" key="12">
    <source>
        <dbReference type="PROSITE" id="PS50109"/>
    </source>
</evidence>
<feature type="domain" description="Response regulatory" evidence="13">
    <location>
        <begin position="733"/>
        <end position="854"/>
    </location>
</feature>
<dbReference type="Gene3D" id="3.30.565.10">
    <property type="entry name" value="Histidine kinase-like ATPase, C-terminal domain"/>
    <property type="match status" value="1"/>
</dbReference>
<dbReference type="SMART" id="SM00448">
    <property type="entry name" value="REC"/>
    <property type="match status" value="1"/>
</dbReference>
<dbReference type="EMBL" id="CP001104">
    <property type="protein sequence ID" value="ACR72624.1"/>
    <property type="molecule type" value="Genomic_DNA"/>
</dbReference>
<dbReference type="STRING" id="515620.EUBELI_01633"/>
<evidence type="ECO:0000256" key="11">
    <source>
        <dbReference type="SAM" id="Phobius"/>
    </source>
</evidence>
<dbReference type="InterPro" id="IPR001789">
    <property type="entry name" value="Sig_transdc_resp-reg_receiver"/>
</dbReference>
<dbReference type="InterPro" id="IPR003594">
    <property type="entry name" value="HATPase_dom"/>
</dbReference>
<dbReference type="SMART" id="SM00388">
    <property type="entry name" value="HisKA"/>
    <property type="match status" value="1"/>
</dbReference>
<dbReference type="Proteomes" id="UP000001476">
    <property type="component" value="Chromosome"/>
</dbReference>
<reference evidence="14 15" key="1">
    <citation type="journal article" date="2009" name="Proc. Natl. Acad. Sci. U.S.A.">
        <title>Characterizing a model human gut microbiota composed of members of its two dominant bacterial phyla.</title>
        <authorList>
            <person name="Mahowald M.A."/>
            <person name="Rey F.E."/>
            <person name="Seedorf H."/>
            <person name="Turnbaugh P.J."/>
            <person name="Fulton R.S."/>
            <person name="Wollam A."/>
            <person name="Shah N."/>
            <person name="Wang C."/>
            <person name="Magrini V."/>
            <person name="Wilson R.K."/>
            <person name="Cantarel B.L."/>
            <person name="Coutinho P.M."/>
            <person name="Henrissat B."/>
            <person name="Crock L.W."/>
            <person name="Russell A."/>
            <person name="Verberkmoes N.C."/>
            <person name="Hettich R.L."/>
            <person name="Gordon J.I."/>
        </authorList>
    </citation>
    <scope>NUCLEOTIDE SEQUENCE [LARGE SCALE GENOMIC DNA]</scope>
    <source>
        <strain evidence="15">ATCC 27750 / DSM 3376 / VPI C15-48 / C15-B4</strain>
    </source>
</reference>
<keyword evidence="5 10" id="KW-0597">Phosphoprotein</keyword>
<dbReference type="Gene3D" id="1.10.287.130">
    <property type="match status" value="1"/>
</dbReference>
<dbReference type="HOGENOM" id="CLU_000445_114_21_9"/>
<evidence type="ECO:0000256" key="7">
    <source>
        <dbReference type="ARBA" id="ARBA00022777"/>
    </source>
</evidence>
<keyword evidence="11" id="KW-0472">Membrane</keyword>
<dbReference type="PROSITE" id="PS50110">
    <property type="entry name" value="RESPONSE_REGULATORY"/>
    <property type="match status" value="1"/>
</dbReference>
<dbReference type="SUPFAM" id="SSF52172">
    <property type="entry name" value="CheY-like"/>
    <property type="match status" value="1"/>
</dbReference>
<protein>
    <recommendedName>
        <fullName evidence="4">Stage 0 sporulation protein A homolog</fullName>
        <ecNumber evidence="3">2.7.13.3</ecNumber>
    </recommendedName>
</protein>
<proteinExistence type="predicted"/>
<feature type="domain" description="Histidine kinase" evidence="12">
    <location>
        <begin position="477"/>
        <end position="701"/>
    </location>
</feature>
<comment type="catalytic activity">
    <reaction evidence="1">
        <text>ATP + protein L-histidine = ADP + protein N-phospho-L-histidine.</text>
        <dbReference type="EC" id="2.7.13.3"/>
    </reaction>
</comment>
<dbReference type="Pfam" id="PF00072">
    <property type="entry name" value="Response_reg"/>
    <property type="match status" value="1"/>
</dbReference>
<dbReference type="EC" id="2.7.13.3" evidence="3"/>
<dbReference type="SUPFAM" id="SSF47384">
    <property type="entry name" value="Homodimeric domain of signal transducing histidine kinase"/>
    <property type="match status" value="1"/>
</dbReference>
<comment type="subcellular location">
    <subcellularLocation>
        <location evidence="2">Membrane</location>
    </subcellularLocation>
</comment>
<name>C4Z334_LACE2</name>
<evidence type="ECO:0000256" key="5">
    <source>
        <dbReference type="ARBA" id="ARBA00022553"/>
    </source>
</evidence>
<keyword evidence="8" id="KW-0902">Two-component regulatory system</keyword>
<feature type="transmembrane region" description="Helical" evidence="11">
    <location>
        <begin position="298"/>
        <end position="320"/>
    </location>
</feature>
<comment type="function">
    <text evidence="9">May play the central regulatory role in sporulation. It may be an element of the effector pathway responsible for the activation of sporulation genes in response to nutritional stress. Spo0A may act in concert with spo0H (a sigma factor) to control the expression of some genes that are critical to the sporulation process.</text>
</comment>
<feature type="modified residue" description="4-aspartylphosphate" evidence="10">
    <location>
        <position position="785"/>
    </location>
</feature>
<evidence type="ECO:0000256" key="1">
    <source>
        <dbReference type="ARBA" id="ARBA00000085"/>
    </source>
</evidence>
<dbReference type="InterPro" id="IPR036097">
    <property type="entry name" value="HisK_dim/P_sf"/>
</dbReference>
<sequence length="854" mass="96769">MTRGKEISQMKKNENGIYFFAAVGVAIAVFMCVGIILFNYSVNVKKELYETSSRNLNEVYKQVSEKFLQITGQQWKLLRMTGDFINEADGNEEDIRSFLNEWKNEWHYTEFYFVDDDCNYLSSAGRRGYLELGNTWKSLVINRESVIVDGSNPGSDEVMFFAIPVDPAYINGFSYSSIAVSYNTDSINRELGIKAFAKDTSSYIVYANGDIVLKSEGSMDTGGNIFYHLKNADFYGKSLEGFMQDVKAGESGEMEFTLDNRQYYLVYVPVGFDNWGLISMVPIRIANSSIVAVQQRTVWMAMQIGGLFFIVAVVVLYTYYRRYISEKNHEISRRDILFSIMAKNLDDVYIMLSWGDWRKLYVSRNIERVLGLKNDEYSELTDEFKKLDKKGEIPDWNDITGLDIGESVVNEYWIKPADSNEYRLFKQGCYHMDKDGDDVLVVIISDRTYEQQIRGHMEDALHTAEAANLAKSQFLANMSHDIRTPMNAIVGFSQLLLRHEKNPDKVKKYAEKIVISSQHLLNLINDVLDMSKIESGNTTLNLSDVNIADIVQEIDNIIRPQAKQKKQTLIISSDNVEYGWIKTDKLRLNQILLNILSNAVKYTPEYGMITFEIRGMNHTGSQFAKYKFKISDNGIGMSDGYIKEIFKPFTREDNNVTDNVQGTGLGMPITKNLIDLMGGTIKVKSKKGEGSTFEVTMEFMISEKKTNIQSGTGYAANMTQEDIKQSRVLEGKKFLVAEDNVINAEMMREFLKSEGALCDIAKDGMAAVNAFSHSVKGQYDLIFMDVQMPNMDGYEATKAIRQLKHPDAKDIPIVAMTADAFSNDVKAAFDAGMNAHISKPVDAERIRNVAANFT</sequence>
<evidence type="ECO:0000256" key="8">
    <source>
        <dbReference type="ARBA" id="ARBA00023012"/>
    </source>
</evidence>
<keyword evidence="7 14" id="KW-0418">Kinase</keyword>
<dbReference type="PANTHER" id="PTHR43047">
    <property type="entry name" value="TWO-COMPONENT HISTIDINE PROTEIN KINASE"/>
    <property type="match status" value="1"/>
</dbReference>
<dbReference type="Pfam" id="PF02518">
    <property type="entry name" value="HATPase_c"/>
    <property type="match status" value="1"/>
</dbReference>
<evidence type="ECO:0000256" key="6">
    <source>
        <dbReference type="ARBA" id="ARBA00022679"/>
    </source>
</evidence>
<gene>
    <name evidence="14" type="ordered locus">EUBELI_01633</name>
</gene>
<evidence type="ECO:0000256" key="3">
    <source>
        <dbReference type="ARBA" id="ARBA00012438"/>
    </source>
</evidence>
<dbReference type="GO" id="GO:0005886">
    <property type="term" value="C:plasma membrane"/>
    <property type="evidence" value="ECO:0007669"/>
    <property type="project" value="TreeGrafter"/>
</dbReference>
<keyword evidence="11" id="KW-0812">Transmembrane</keyword>
<feature type="transmembrane region" description="Helical" evidence="11">
    <location>
        <begin position="17"/>
        <end position="38"/>
    </location>
</feature>
<dbReference type="InterPro" id="IPR004358">
    <property type="entry name" value="Sig_transdc_His_kin-like_C"/>
</dbReference>
<dbReference type="PROSITE" id="PS50109">
    <property type="entry name" value="HIS_KIN"/>
    <property type="match status" value="1"/>
</dbReference>
<accession>C4Z334</accession>
<dbReference type="InterPro" id="IPR005467">
    <property type="entry name" value="His_kinase_dom"/>
</dbReference>
<evidence type="ECO:0000256" key="10">
    <source>
        <dbReference type="PROSITE-ProRule" id="PRU00169"/>
    </source>
</evidence>
<dbReference type="GO" id="GO:0000155">
    <property type="term" value="F:phosphorelay sensor kinase activity"/>
    <property type="evidence" value="ECO:0007669"/>
    <property type="project" value="InterPro"/>
</dbReference>
<dbReference type="CDD" id="cd17546">
    <property type="entry name" value="REC_hyHK_CKI1_RcsC-like"/>
    <property type="match status" value="1"/>
</dbReference>
<dbReference type="GO" id="GO:0009927">
    <property type="term" value="F:histidine phosphotransfer kinase activity"/>
    <property type="evidence" value="ECO:0007669"/>
    <property type="project" value="TreeGrafter"/>
</dbReference>
<dbReference type="eggNOG" id="COG2205">
    <property type="taxonomic scope" value="Bacteria"/>
</dbReference>
<evidence type="ECO:0000256" key="9">
    <source>
        <dbReference type="ARBA" id="ARBA00024867"/>
    </source>
</evidence>
<dbReference type="SUPFAM" id="SSF55874">
    <property type="entry name" value="ATPase domain of HSP90 chaperone/DNA topoisomerase II/histidine kinase"/>
    <property type="match status" value="1"/>
</dbReference>
<keyword evidence="6" id="KW-0808">Transferase</keyword>
<dbReference type="InterPro" id="IPR036890">
    <property type="entry name" value="HATPase_C_sf"/>
</dbReference>
<evidence type="ECO:0000256" key="2">
    <source>
        <dbReference type="ARBA" id="ARBA00004370"/>
    </source>
</evidence>
<evidence type="ECO:0000256" key="4">
    <source>
        <dbReference type="ARBA" id="ARBA00018672"/>
    </source>
</evidence>
<dbReference type="KEGG" id="eel:EUBELI_01633"/>
<dbReference type="CDD" id="cd00082">
    <property type="entry name" value="HisKA"/>
    <property type="match status" value="1"/>
</dbReference>
<dbReference type="Gene3D" id="3.40.50.2300">
    <property type="match status" value="1"/>
</dbReference>
<dbReference type="Gene3D" id="3.30.450.20">
    <property type="entry name" value="PAS domain"/>
    <property type="match status" value="1"/>
</dbReference>
<dbReference type="AlphaFoldDB" id="C4Z334"/>
<keyword evidence="11" id="KW-1133">Transmembrane helix</keyword>
<feature type="transmembrane region" description="Helical" evidence="11">
    <location>
        <begin position="264"/>
        <end position="286"/>
    </location>
</feature>
<evidence type="ECO:0000313" key="14">
    <source>
        <dbReference type="EMBL" id="ACR72624.1"/>
    </source>
</evidence>
<dbReference type="InterPro" id="IPR003661">
    <property type="entry name" value="HisK_dim/P_dom"/>
</dbReference>
<organism evidence="14 15">
    <name type="scientific">Lachnospira eligens (strain ATCC 27750 / DSM 3376 / VPI C15-48 / C15-B4)</name>
    <name type="common">Eubacterium eligens</name>
    <dbReference type="NCBI Taxonomy" id="515620"/>
    <lineage>
        <taxon>Bacteria</taxon>
        <taxon>Bacillati</taxon>
        <taxon>Bacillota</taxon>
        <taxon>Clostridia</taxon>
        <taxon>Lachnospirales</taxon>
        <taxon>Lachnospiraceae</taxon>
        <taxon>Lachnospira</taxon>
    </lineage>
</organism>
<dbReference type="SMART" id="SM00387">
    <property type="entry name" value="HATPase_c"/>
    <property type="match status" value="1"/>
</dbReference>
<evidence type="ECO:0000313" key="15">
    <source>
        <dbReference type="Proteomes" id="UP000001476"/>
    </source>
</evidence>
<dbReference type="Pfam" id="PF00512">
    <property type="entry name" value="HisKA"/>
    <property type="match status" value="1"/>
</dbReference>
<keyword evidence="15" id="KW-1185">Reference proteome</keyword>
<dbReference type="InterPro" id="IPR011006">
    <property type="entry name" value="CheY-like_superfamily"/>
</dbReference>
<dbReference type="PANTHER" id="PTHR43047:SF72">
    <property type="entry name" value="OSMOSENSING HISTIDINE PROTEIN KINASE SLN1"/>
    <property type="match status" value="1"/>
</dbReference>
<evidence type="ECO:0000259" key="13">
    <source>
        <dbReference type="PROSITE" id="PS50110"/>
    </source>
</evidence>